<dbReference type="GO" id="GO:0009398">
    <property type="term" value="P:FMN biosynthetic process"/>
    <property type="evidence" value="ECO:0007669"/>
    <property type="project" value="UniProtKB-UniRule"/>
</dbReference>
<evidence type="ECO:0000259" key="16">
    <source>
        <dbReference type="SMART" id="SM00904"/>
    </source>
</evidence>
<dbReference type="CDD" id="cd02064">
    <property type="entry name" value="FAD_synthetase_N"/>
    <property type="match status" value="1"/>
</dbReference>
<evidence type="ECO:0000256" key="13">
    <source>
        <dbReference type="ARBA" id="ARBA00049494"/>
    </source>
</evidence>
<dbReference type="InterPro" id="IPR014729">
    <property type="entry name" value="Rossmann-like_a/b/a_fold"/>
</dbReference>
<dbReference type="FunFam" id="3.40.50.620:FF:000021">
    <property type="entry name" value="Riboflavin biosynthesis protein"/>
    <property type="match status" value="1"/>
</dbReference>
<dbReference type="GO" id="GO:0006747">
    <property type="term" value="P:FAD biosynthetic process"/>
    <property type="evidence" value="ECO:0007669"/>
    <property type="project" value="UniProtKB-UniRule"/>
</dbReference>
<accession>A0A134ABI1</accession>
<dbReference type="InterPro" id="IPR015864">
    <property type="entry name" value="FAD_synthase"/>
</dbReference>
<proteinExistence type="inferred from homology"/>
<dbReference type="GO" id="GO:0003919">
    <property type="term" value="F:FMN adenylyltransferase activity"/>
    <property type="evidence" value="ECO:0007669"/>
    <property type="project" value="UniProtKB-UniRule"/>
</dbReference>
<dbReference type="InterPro" id="IPR015865">
    <property type="entry name" value="Riboflavin_kinase_bac/euk"/>
</dbReference>
<keyword evidence="4 14" id="KW-0288">FMN</keyword>
<dbReference type="RefSeq" id="WP_157065100.1">
    <property type="nucleotide sequence ID" value="NZ_KQ960182.1"/>
</dbReference>
<dbReference type="PANTHER" id="PTHR22749">
    <property type="entry name" value="RIBOFLAVIN KINASE/FMN ADENYLYLTRANSFERASE"/>
    <property type="match status" value="1"/>
</dbReference>
<dbReference type="SMART" id="SM00904">
    <property type="entry name" value="Flavokinase"/>
    <property type="match status" value="1"/>
</dbReference>
<keyword evidence="10 14" id="KW-0067">ATP-binding</keyword>
<keyword evidence="15" id="KW-0175">Coiled coil</keyword>
<dbReference type="EC" id="2.7.7.2" evidence="14"/>
<dbReference type="EC" id="2.7.1.26" evidence="14"/>
<organism evidence="17 18">
    <name type="scientific">Aedoeadaptatus coxii</name>
    <dbReference type="NCBI Taxonomy" id="755172"/>
    <lineage>
        <taxon>Bacteria</taxon>
        <taxon>Bacillati</taxon>
        <taxon>Bacillota</taxon>
        <taxon>Tissierellia</taxon>
        <taxon>Tissierellales</taxon>
        <taxon>Peptoniphilaceae</taxon>
        <taxon>Aedoeadaptatus</taxon>
    </lineage>
</organism>
<dbReference type="GO" id="GO:0008531">
    <property type="term" value="F:riboflavin kinase activity"/>
    <property type="evidence" value="ECO:0007669"/>
    <property type="project" value="UniProtKB-UniRule"/>
</dbReference>
<evidence type="ECO:0000256" key="12">
    <source>
        <dbReference type="ARBA" id="ARBA00047880"/>
    </source>
</evidence>
<dbReference type="UniPathway" id="UPA00276">
    <property type="reaction ID" value="UER00406"/>
</dbReference>
<dbReference type="OrthoDB" id="9803667at2"/>
<keyword evidence="7 14" id="KW-0547">Nucleotide-binding</keyword>
<evidence type="ECO:0000256" key="9">
    <source>
        <dbReference type="ARBA" id="ARBA00022827"/>
    </source>
</evidence>
<dbReference type="PANTHER" id="PTHR22749:SF6">
    <property type="entry name" value="RIBOFLAVIN KINASE"/>
    <property type="match status" value="1"/>
</dbReference>
<dbReference type="STRING" id="755172.HMPREF1863_01585"/>
<dbReference type="Pfam" id="PF01687">
    <property type="entry name" value="Flavokinase"/>
    <property type="match status" value="1"/>
</dbReference>
<dbReference type="InterPro" id="IPR023468">
    <property type="entry name" value="Riboflavin_kinase"/>
</dbReference>
<evidence type="ECO:0000256" key="3">
    <source>
        <dbReference type="ARBA" id="ARBA00022630"/>
    </source>
</evidence>
<feature type="domain" description="Riboflavin kinase" evidence="16">
    <location>
        <begin position="181"/>
        <end position="306"/>
    </location>
</feature>
<dbReference type="SUPFAM" id="SSF52374">
    <property type="entry name" value="Nucleotidylyl transferase"/>
    <property type="match status" value="1"/>
</dbReference>
<dbReference type="PIRSF" id="PIRSF004491">
    <property type="entry name" value="FAD_Synth"/>
    <property type="match status" value="1"/>
</dbReference>
<keyword evidence="8 14" id="KW-0418">Kinase</keyword>
<evidence type="ECO:0000256" key="6">
    <source>
        <dbReference type="ARBA" id="ARBA00022695"/>
    </source>
</evidence>
<name>A0A134ABI1_9FIRM</name>
<dbReference type="AlphaFoldDB" id="A0A134ABI1"/>
<gene>
    <name evidence="17" type="ORF">HMPREF1863_01585</name>
</gene>
<sequence length="313" mass="35426">MELLEVDLESNISKNTAIALGNFDGIHLGHRALLDEVVAMAKSLGCPSSVLIFKNHTKNLTEGISQELLTSRTQKYDIFEKAGIDVIYEMNFDEQIMHLSPSEFINRFLADHLKVKGIVVGYDYRFGYKAKGTVRELEELCADLKIRLAVKDAVTYEGEVISSTRIRRAIKDGEPELAHHLLGRPFSIEGTVVKGKQLGRTIGIPTANLLLNTHYVTPKFGVYLAKVSVEGRSYYAATNIGTNPTFNENEIKVESYLYDFEGDSLYGKKMEVALLRFIRPEITFKNVEDLKVKMDEDLDNMRQEIQRMNLQSH</sequence>
<evidence type="ECO:0000313" key="17">
    <source>
        <dbReference type="EMBL" id="KXB65077.1"/>
    </source>
</evidence>
<keyword evidence="5 14" id="KW-0808">Transferase</keyword>
<evidence type="ECO:0000256" key="5">
    <source>
        <dbReference type="ARBA" id="ARBA00022679"/>
    </source>
</evidence>
<dbReference type="InterPro" id="IPR002606">
    <property type="entry name" value="Riboflavin_kinase_bac"/>
</dbReference>
<evidence type="ECO:0000256" key="1">
    <source>
        <dbReference type="ARBA" id="ARBA00004726"/>
    </source>
</evidence>
<dbReference type="Pfam" id="PF06574">
    <property type="entry name" value="FAD_syn"/>
    <property type="match status" value="1"/>
</dbReference>
<evidence type="ECO:0000256" key="11">
    <source>
        <dbReference type="ARBA" id="ARBA00023268"/>
    </source>
</evidence>
<comment type="pathway">
    <text evidence="1 14">Cofactor biosynthesis; FAD biosynthesis; FAD from FMN: step 1/1.</text>
</comment>
<dbReference type="Gene3D" id="3.40.50.620">
    <property type="entry name" value="HUPs"/>
    <property type="match status" value="1"/>
</dbReference>
<keyword evidence="11" id="KW-0511">Multifunctional enzyme</keyword>
<dbReference type="EMBL" id="LSDG01000045">
    <property type="protein sequence ID" value="KXB65077.1"/>
    <property type="molecule type" value="Genomic_DNA"/>
</dbReference>
<comment type="catalytic activity">
    <reaction evidence="12 14">
        <text>riboflavin + ATP = FMN + ADP + H(+)</text>
        <dbReference type="Rhea" id="RHEA:14357"/>
        <dbReference type="ChEBI" id="CHEBI:15378"/>
        <dbReference type="ChEBI" id="CHEBI:30616"/>
        <dbReference type="ChEBI" id="CHEBI:57986"/>
        <dbReference type="ChEBI" id="CHEBI:58210"/>
        <dbReference type="ChEBI" id="CHEBI:456216"/>
        <dbReference type="EC" id="2.7.1.26"/>
    </reaction>
</comment>
<dbReference type="InterPro" id="IPR023465">
    <property type="entry name" value="Riboflavin_kinase_dom_sf"/>
</dbReference>
<comment type="catalytic activity">
    <reaction evidence="13 14">
        <text>FMN + ATP + H(+) = FAD + diphosphate</text>
        <dbReference type="Rhea" id="RHEA:17237"/>
        <dbReference type="ChEBI" id="CHEBI:15378"/>
        <dbReference type="ChEBI" id="CHEBI:30616"/>
        <dbReference type="ChEBI" id="CHEBI:33019"/>
        <dbReference type="ChEBI" id="CHEBI:57692"/>
        <dbReference type="ChEBI" id="CHEBI:58210"/>
        <dbReference type="EC" id="2.7.7.2"/>
    </reaction>
</comment>
<reference evidence="18" key="1">
    <citation type="submission" date="2016-01" db="EMBL/GenBank/DDBJ databases">
        <authorList>
            <person name="Mitreva M."/>
            <person name="Pepin K.H."/>
            <person name="Mihindukulasuriya K.A."/>
            <person name="Fulton R."/>
            <person name="Fronick C."/>
            <person name="O'Laughlin M."/>
            <person name="Miner T."/>
            <person name="Herter B."/>
            <person name="Rosa B.A."/>
            <person name="Cordes M."/>
            <person name="Tomlinson C."/>
            <person name="Wollam A."/>
            <person name="Palsikar V.B."/>
            <person name="Mardis E.R."/>
            <person name="Wilson R.K."/>
        </authorList>
    </citation>
    <scope>NUCLEOTIDE SEQUENCE [LARGE SCALE GENOMIC DNA]</scope>
    <source>
        <strain evidence="18">DNF00729</strain>
    </source>
</reference>
<dbReference type="SUPFAM" id="SSF82114">
    <property type="entry name" value="Riboflavin kinase-like"/>
    <property type="match status" value="1"/>
</dbReference>
<keyword evidence="6 14" id="KW-0548">Nucleotidyltransferase</keyword>
<evidence type="ECO:0000256" key="4">
    <source>
        <dbReference type="ARBA" id="ARBA00022643"/>
    </source>
</evidence>
<evidence type="ECO:0000256" key="2">
    <source>
        <dbReference type="ARBA" id="ARBA00005201"/>
    </source>
</evidence>
<feature type="coiled-coil region" evidence="15">
    <location>
        <begin position="284"/>
        <end position="311"/>
    </location>
</feature>
<dbReference type="NCBIfam" id="NF004162">
    <property type="entry name" value="PRK05627.1-5"/>
    <property type="match status" value="1"/>
</dbReference>
<keyword evidence="18" id="KW-1185">Reference proteome</keyword>
<comment type="pathway">
    <text evidence="2 14">Cofactor biosynthesis; FMN biosynthesis; FMN from riboflavin (ATP route): step 1/1.</text>
</comment>
<dbReference type="PATRIC" id="fig|755172.3.peg.1545"/>
<keyword evidence="9 14" id="KW-0274">FAD</keyword>
<comment type="caution">
    <text evidence="17">The sequence shown here is derived from an EMBL/GenBank/DDBJ whole genome shotgun (WGS) entry which is preliminary data.</text>
</comment>
<protein>
    <recommendedName>
        <fullName evidence="14">Riboflavin biosynthesis protein</fullName>
    </recommendedName>
    <domain>
        <recommendedName>
            <fullName evidence="14">Riboflavin kinase</fullName>
            <ecNumber evidence="14">2.7.1.26</ecNumber>
        </recommendedName>
        <alternativeName>
            <fullName evidence="14">Flavokinase</fullName>
        </alternativeName>
    </domain>
    <domain>
        <recommendedName>
            <fullName evidence="14">FMN adenylyltransferase</fullName>
            <ecNumber evidence="14">2.7.7.2</ecNumber>
        </recommendedName>
        <alternativeName>
            <fullName evidence="14">FAD pyrophosphorylase</fullName>
        </alternativeName>
        <alternativeName>
            <fullName evidence="14">FAD synthase</fullName>
        </alternativeName>
    </domain>
</protein>
<dbReference type="GO" id="GO:0005524">
    <property type="term" value="F:ATP binding"/>
    <property type="evidence" value="ECO:0007669"/>
    <property type="project" value="UniProtKB-UniRule"/>
</dbReference>
<dbReference type="NCBIfam" id="TIGR00083">
    <property type="entry name" value="ribF"/>
    <property type="match status" value="1"/>
</dbReference>
<comment type="similarity">
    <text evidence="14">Belongs to the ribF family.</text>
</comment>
<dbReference type="Gene3D" id="2.40.30.30">
    <property type="entry name" value="Riboflavin kinase-like"/>
    <property type="match status" value="1"/>
</dbReference>
<evidence type="ECO:0000256" key="14">
    <source>
        <dbReference type="PIRNR" id="PIRNR004491"/>
    </source>
</evidence>
<evidence type="ECO:0000256" key="7">
    <source>
        <dbReference type="ARBA" id="ARBA00022741"/>
    </source>
</evidence>
<keyword evidence="3 14" id="KW-0285">Flavoprotein</keyword>
<dbReference type="GO" id="GO:0009231">
    <property type="term" value="P:riboflavin biosynthetic process"/>
    <property type="evidence" value="ECO:0007669"/>
    <property type="project" value="InterPro"/>
</dbReference>
<evidence type="ECO:0000256" key="10">
    <source>
        <dbReference type="ARBA" id="ARBA00022840"/>
    </source>
</evidence>
<evidence type="ECO:0000313" key="18">
    <source>
        <dbReference type="Proteomes" id="UP000070442"/>
    </source>
</evidence>
<evidence type="ECO:0000256" key="8">
    <source>
        <dbReference type="ARBA" id="ARBA00022777"/>
    </source>
</evidence>
<evidence type="ECO:0000256" key="15">
    <source>
        <dbReference type="SAM" id="Coils"/>
    </source>
</evidence>
<dbReference type="Proteomes" id="UP000070442">
    <property type="component" value="Unassembled WGS sequence"/>
</dbReference>
<dbReference type="UniPathway" id="UPA00277">
    <property type="reaction ID" value="UER00407"/>
</dbReference>